<comment type="similarity">
    <text evidence="1 5">Belongs to the iron/ascorbate-dependent oxidoreductase family.</text>
</comment>
<dbReference type="GO" id="GO:0016491">
    <property type="term" value="F:oxidoreductase activity"/>
    <property type="evidence" value="ECO:0007669"/>
    <property type="project" value="UniProtKB-KW"/>
</dbReference>
<keyword evidence="2 5" id="KW-0479">Metal-binding</keyword>
<sequence length="328" mass="37190">MSSQTRYVSRGIPRISLHDFEDRIDEITDQLIEAAEKVGFFTLVGHGISKEDIESMFAISKSFFDLPDEVKATVPWNPNNVGWEKNSQIRPSTGQPDSKESYQLQFGENMNDLWVKYDDLPGFRTACLDFMNRTQQVSECLMRCFARGLGFPERFFIECHGISRPNSQTTMRLLHYFSLPDVPDGKVYHRAGAHADWDFLTLLFQKDGQGGLEICPGREVVTEFGIGDEWTKVEASTGEIVCNIGDLLMSWSDDRFKSTFHRVKAPCEAGDYFGDRYSIAYFNQPCKDALVQGPSKKYPMVTGAQFTDTAMKRNFAALQEKLKTVAEA</sequence>
<comment type="caution">
    <text evidence="7">The sequence shown here is derived from an EMBL/GenBank/DDBJ whole genome shotgun (WGS) entry which is preliminary data.</text>
</comment>
<dbReference type="InterPro" id="IPR026992">
    <property type="entry name" value="DIOX_N"/>
</dbReference>
<dbReference type="InterPro" id="IPR027443">
    <property type="entry name" value="IPNS-like_sf"/>
</dbReference>
<name>A0A9W9XVL1_9EURO</name>
<reference evidence="7" key="2">
    <citation type="journal article" date="2023" name="IMA Fungus">
        <title>Comparative genomic study of the Penicillium genus elucidates a diverse pangenome and 15 lateral gene transfer events.</title>
        <authorList>
            <person name="Petersen C."/>
            <person name="Sorensen T."/>
            <person name="Nielsen M.R."/>
            <person name="Sondergaard T.E."/>
            <person name="Sorensen J.L."/>
            <person name="Fitzpatrick D.A."/>
            <person name="Frisvad J.C."/>
            <person name="Nielsen K.L."/>
        </authorList>
    </citation>
    <scope>NUCLEOTIDE SEQUENCE</scope>
    <source>
        <strain evidence="7">IBT 29495</strain>
    </source>
</reference>
<evidence type="ECO:0000256" key="3">
    <source>
        <dbReference type="ARBA" id="ARBA00023002"/>
    </source>
</evidence>
<dbReference type="Pfam" id="PF14226">
    <property type="entry name" value="DIOX_N"/>
    <property type="match status" value="1"/>
</dbReference>
<proteinExistence type="inferred from homology"/>
<dbReference type="InterPro" id="IPR044861">
    <property type="entry name" value="IPNS-like_FE2OG_OXY"/>
</dbReference>
<dbReference type="OrthoDB" id="288590at2759"/>
<dbReference type="Proteomes" id="UP001149954">
    <property type="component" value="Unassembled WGS sequence"/>
</dbReference>
<dbReference type="PANTHER" id="PTHR10209:SF881">
    <property type="entry name" value="FI07970P-RELATED"/>
    <property type="match status" value="1"/>
</dbReference>
<accession>A0A9W9XVL1</accession>
<dbReference type="GO" id="GO:0046872">
    <property type="term" value="F:metal ion binding"/>
    <property type="evidence" value="ECO:0007669"/>
    <property type="project" value="UniProtKB-KW"/>
</dbReference>
<dbReference type="InterPro" id="IPR005123">
    <property type="entry name" value="Oxoglu/Fe-dep_dioxygenase_dom"/>
</dbReference>
<gene>
    <name evidence="7" type="ORF">N7463_006600</name>
</gene>
<evidence type="ECO:0000256" key="5">
    <source>
        <dbReference type="RuleBase" id="RU003682"/>
    </source>
</evidence>
<dbReference type="GO" id="GO:0044283">
    <property type="term" value="P:small molecule biosynthetic process"/>
    <property type="evidence" value="ECO:0007669"/>
    <property type="project" value="UniProtKB-ARBA"/>
</dbReference>
<dbReference type="PANTHER" id="PTHR10209">
    <property type="entry name" value="OXIDOREDUCTASE, 2OG-FE II OXYGENASE FAMILY PROTEIN"/>
    <property type="match status" value="1"/>
</dbReference>
<keyword evidence="3 5" id="KW-0560">Oxidoreductase</keyword>
<feature type="domain" description="Fe2OG dioxygenase" evidence="6">
    <location>
        <begin position="167"/>
        <end position="285"/>
    </location>
</feature>
<evidence type="ECO:0000256" key="2">
    <source>
        <dbReference type="ARBA" id="ARBA00022723"/>
    </source>
</evidence>
<evidence type="ECO:0000256" key="4">
    <source>
        <dbReference type="ARBA" id="ARBA00023004"/>
    </source>
</evidence>
<dbReference type="EMBL" id="JAPWDS010000003">
    <property type="protein sequence ID" value="KAJ5503726.1"/>
    <property type="molecule type" value="Genomic_DNA"/>
</dbReference>
<dbReference type="PROSITE" id="PS51471">
    <property type="entry name" value="FE2OG_OXY"/>
    <property type="match status" value="1"/>
</dbReference>
<organism evidence="7 8">
    <name type="scientific">Penicillium fimorum</name>
    <dbReference type="NCBI Taxonomy" id="1882269"/>
    <lineage>
        <taxon>Eukaryota</taxon>
        <taxon>Fungi</taxon>
        <taxon>Dikarya</taxon>
        <taxon>Ascomycota</taxon>
        <taxon>Pezizomycotina</taxon>
        <taxon>Eurotiomycetes</taxon>
        <taxon>Eurotiomycetidae</taxon>
        <taxon>Eurotiales</taxon>
        <taxon>Aspergillaceae</taxon>
        <taxon>Penicillium</taxon>
    </lineage>
</organism>
<evidence type="ECO:0000313" key="7">
    <source>
        <dbReference type="EMBL" id="KAJ5503726.1"/>
    </source>
</evidence>
<dbReference type="SUPFAM" id="SSF51197">
    <property type="entry name" value="Clavaminate synthase-like"/>
    <property type="match status" value="1"/>
</dbReference>
<reference evidence="7" key="1">
    <citation type="submission" date="2022-12" db="EMBL/GenBank/DDBJ databases">
        <authorList>
            <person name="Petersen C."/>
        </authorList>
    </citation>
    <scope>NUCLEOTIDE SEQUENCE</scope>
    <source>
        <strain evidence="7">IBT 29495</strain>
    </source>
</reference>
<protein>
    <recommendedName>
        <fullName evidence="6">Fe2OG dioxygenase domain-containing protein</fullName>
    </recommendedName>
</protein>
<evidence type="ECO:0000259" key="6">
    <source>
        <dbReference type="PROSITE" id="PS51471"/>
    </source>
</evidence>
<dbReference type="Gene3D" id="2.60.120.330">
    <property type="entry name" value="B-lactam Antibiotic, Isopenicillin N Synthase, Chain"/>
    <property type="match status" value="1"/>
</dbReference>
<keyword evidence="4 5" id="KW-0408">Iron</keyword>
<dbReference type="AlphaFoldDB" id="A0A9W9XVL1"/>
<evidence type="ECO:0000256" key="1">
    <source>
        <dbReference type="ARBA" id="ARBA00008056"/>
    </source>
</evidence>
<dbReference type="Pfam" id="PF03171">
    <property type="entry name" value="2OG-FeII_Oxy"/>
    <property type="match status" value="1"/>
</dbReference>
<keyword evidence="8" id="KW-1185">Reference proteome</keyword>
<evidence type="ECO:0000313" key="8">
    <source>
        <dbReference type="Proteomes" id="UP001149954"/>
    </source>
</evidence>